<dbReference type="AlphaFoldDB" id="A0A3Q7FK97"/>
<dbReference type="InParanoid" id="A0A3Q7FK97"/>
<reference evidence="1" key="2">
    <citation type="submission" date="2019-01" db="UniProtKB">
        <authorList>
            <consortium name="EnsemblPlants"/>
        </authorList>
    </citation>
    <scope>IDENTIFICATION</scope>
    <source>
        <strain evidence="1">cv. Heinz 1706</strain>
    </source>
</reference>
<dbReference type="GO" id="GO:0005744">
    <property type="term" value="C:TIM23 mitochondrial import inner membrane translocase complex"/>
    <property type="evidence" value="ECO:0000318"/>
    <property type="project" value="GO_Central"/>
</dbReference>
<organism evidence="1">
    <name type="scientific">Solanum lycopersicum</name>
    <name type="common">Tomato</name>
    <name type="synonym">Lycopersicon esculentum</name>
    <dbReference type="NCBI Taxonomy" id="4081"/>
    <lineage>
        <taxon>Eukaryota</taxon>
        <taxon>Viridiplantae</taxon>
        <taxon>Streptophyta</taxon>
        <taxon>Embryophyta</taxon>
        <taxon>Tracheophyta</taxon>
        <taxon>Spermatophyta</taxon>
        <taxon>Magnoliopsida</taxon>
        <taxon>eudicotyledons</taxon>
        <taxon>Gunneridae</taxon>
        <taxon>Pentapetalae</taxon>
        <taxon>asterids</taxon>
        <taxon>lamiids</taxon>
        <taxon>Solanales</taxon>
        <taxon>Solanaceae</taxon>
        <taxon>Solanoideae</taxon>
        <taxon>Solaneae</taxon>
        <taxon>Solanum</taxon>
        <taxon>Solanum subgen. Lycopersicon</taxon>
    </lineage>
</organism>
<sequence>MARLYSIMRPLKATHFRFPQNFSNDASNNGVAQEAVQNIKRVSKTMTEAEARQHETLAPFGSMNVYEGINFLSSLQEKKLKKLDKSNSLFKLLGLTGMNERNKRIHTLSC</sequence>
<dbReference type="STRING" id="4081.A0A3Q7FK97"/>
<evidence type="ECO:0000313" key="1">
    <source>
        <dbReference type="EnsemblPlants" id="Solyc03g082355.1.1"/>
    </source>
</evidence>
<proteinExistence type="predicted"/>
<dbReference type="GO" id="GO:0030150">
    <property type="term" value="P:protein import into mitochondrial matrix"/>
    <property type="evidence" value="ECO:0000318"/>
    <property type="project" value="GO_Central"/>
</dbReference>
<reference evidence="1" key="1">
    <citation type="journal article" date="2012" name="Nature">
        <title>The tomato genome sequence provides insights into fleshy fruit evolution.</title>
        <authorList>
            <consortium name="Tomato Genome Consortium"/>
        </authorList>
    </citation>
    <scope>NUCLEOTIDE SEQUENCE [LARGE SCALE GENOMIC DNA]</scope>
    <source>
        <strain evidence="1">cv. Heinz 1706</strain>
    </source>
</reference>
<keyword evidence="2" id="KW-1185">Reference proteome</keyword>
<name>A0A3Q7FK97_SOLLC</name>
<dbReference type="Proteomes" id="UP000004994">
    <property type="component" value="Chromosome 3"/>
</dbReference>
<dbReference type="Gramene" id="Solyc03g082355.1.1">
    <property type="protein sequence ID" value="Solyc03g082355.1.1"/>
    <property type="gene ID" value="Solyc03g082355.1"/>
</dbReference>
<evidence type="ECO:0000313" key="2">
    <source>
        <dbReference type="Proteomes" id="UP000004994"/>
    </source>
</evidence>
<accession>A0A3Q7FK97</accession>
<dbReference type="EnsemblPlants" id="Solyc03g082355.1.1">
    <property type="protein sequence ID" value="Solyc03g082355.1.1"/>
    <property type="gene ID" value="Solyc03g082355.1"/>
</dbReference>
<protein>
    <submittedName>
        <fullName evidence="1">Uncharacterized protein</fullName>
    </submittedName>
</protein>